<keyword evidence="3" id="KW-0238">DNA-binding</keyword>
<dbReference type="Proteomes" id="UP000590542">
    <property type="component" value="Unassembled WGS sequence"/>
</dbReference>
<dbReference type="InterPro" id="IPR029060">
    <property type="entry name" value="PIN-like_dom_sf"/>
</dbReference>
<proteinExistence type="predicted"/>
<organism evidence="5 6">
    <name type="scientific">candidate division WWE3 bacterium</name>
    <dbReference type="NCBI Taxonomy" id="2053526"/>
    <lineage>
        <taxon>Bacteria</taxon>
        <taxon>Katanobacteria</taxon>
    </lineage>
</organism>
<keyword evidence="1" id="KW-0540">Nuclease</keyword>
<dbReference type="GO" id="GO:0017108">
    <property type="term" value="F:5'-flap endonuclease activity"/>
    <property type="evidence" value="ECO:0007669"/>
    <property type="project" value="InterPro"/>
</dbReference>
<evidence type="ECO:0000313" key="6">
    <source>
        <dbReference type="Proteomes" id="UP000590542"/>
    </source>
</evidence>
<dbReference type="GO" id="GO:0003677">
    <property type="term" value="F:DNA binding"/>
    <property type="evidence" value="ECO:0007669"/>
    <property type="project" value="UniProtKB-KW"/>
</dbReference>
<dbReference type="EMBL" id="JAAZNV010000009">
    <property type="protein sequence ID" value="NMB91780.1"/>
    <property type="molecule type" value="Genomic_DNA"/>
</dbReference>
<dbReference type="Pfam" id="PF01367">
    <property type="entry name" value="5_3_exonuc"/>
    <property type="match status" value="1"/>
</dbReference>
<dbReference type="SUPFAM" id="SSF88723">
    <property type="entry name" value="PIN domain-like"/>
    <property type="match status" value="1"/>
</dbReference>
<evidence type="ECO:0000313" key="5">
    <source>
        <dbReference type="EMBL" id="NMB91780.1"/>
    </source>
</evidence>
<dbReference type="InterPro" id="IPR002421">
    <property type="entry name" value="5-3_exonuclease"/>
</dbReference>
<evidence type="ECO:0000259" key="4">
    <source>
        <dbReference type="SMART" id="SM00475"/>
    </source>
</evidence>
<dbReference type="SMART" id="SM00475">
    <property type="entry name" value="53EXOc"/>
    <property type="match status" value="1"/>
</dbReference>
<accession>A0A7X9E773</accession>
<sequence>MGRWNAFQKIKKQIKPMKKMLIIDTYNFLHRAYHAIPSTFRSADGQPTNAIYGFTSMVINVLDQIKPDYMVAALDGREPTFRSVDFTAYKAHRKPMEANLESQIPAVFEIIDSFGIRKILVEGYEADDVIGTVATKFKGKVDIIIVSNDRDLWQLTGNGVIIMVPGKKGSIEWMGEKEVDAKLGFEAEKIADYKGLRGDPSDNIPGVYGIGEVTATNLIKKFGSIENIYKNINEVKPDSLKEKLLDNYEQALTCKKLAKIILDVPFELSLEDCRFNAFNKGNVGEVLKKYNFKSLIRRLGLEDGSGNNRESSIPDNQLTLL</sequence>
<dbReference type="GO" id="GO:0033567">
    <property type="term" value="P:DNA replication, Okazaki fragment processing"/>
    <property type="evidence" value="ECO:0007669"/>
    <property type="project" value="InterPro"/>
</dbReference>
<dbReference type="FunFam" id="1.10.150.20:FF:000003">
    <property type="entry name" value="DNA polymerase I"/>
    <property type="match status" value="1"/>
</dbReference>
<gene>
    <name evidence="5" type="ORF">GYA37_02945</name>
</gene>
<dbReference type="InterPro" id="IPR036279">
    <property type="entry name" value="5-3_exonuclease_C_sf"/>
</dbReference>
<protein>
    <recommendedName>
        <fullName evidence="4">5'-3' exonuclease domain-containing protein</fullName>
    </recommendedName>
</protein>
<dbReference type="Pfam" id="PF02739">
    <property type="entry name" value="5_3_exonuc_N"/>
    <property type="match status" value="1"/>
</dbReference>
<dbReference type="PANTHER" id="PTHR42646">
    <property type="entry name" value="FLAP ENDONUCLEASE XNI"/>
    <property type="match status" value="1"/>
</dbReference>
<name>A0A7X9E773_UNCKA</name>
<reference evidence="5 6" key="1">
    <citation type="journal article" date="2020" name="Biotechnol. Biofuels">
        <title>New insights from the biogas microbiome by comprehensive genome-resolved metagenomics of nearly 1600 species originating from multiple anaerobic digesters.</title>
        <authorList>
            <person name="Campanaro S."/>
            <person name="Treu L."/>
            <person name="Rodriguez-R L.M."/>
            <person name="Kovalovszki A."/>
            <person name="Ziels R.M."/>
            <person name="Maus I."/>
            <person name="Zhu X."/>
            <person name="Kougias P.G."/>
            <person name="Basile A."/>
            <person name="Luo G."/>
            <person name="Schluter A."/>
            <person name="Konstantinidis K.T."/>
            <person name="Angelidaki I."/>
        </authorList>
    </citation>
    <scope>NUCLEOTIDE SEQUENCE [LARGE SCALE GENOMIC DNA]</scope>
    <source>
        <strain evidence="5">AS27yjCOA_202</strain>
    </source>
</reference>
<dbReference type="Gene3D" id="1.10.150.20">
    <property type="entry name" value="5' to 3' exonuclease, C-terminal subdomain"/>
    <property type="match status" value="1"/>
</dbReference>
<feature type="domain" description="5'-3' exonuclease" evidence="4">
    <location>
        <begin position="18"/>
        <end position="276"/>
    </location>
</feature>
<evidence type="ECO:0000256" key="2">
    <source>
        <dbReference type="ARBA" id="ARBA00022801"/>
    </source>
</evidence>
<dbReference type="CDD" id="cd09898">
    <property type="entry name" value="H3TH_53EXO"/>
    <property type="match status" value="1"/>
</dbReference>
<dbReference type="SUPFAM" id="SSF47807">
    <property type="entry name" value="5' to 3' exonuclease, C-terminal subdomain"/>
    <property type="match status" value="1"/>
</dbReference>
<evidence type="ECO:0000256" key="1">
    <source>
        <dbReference type="ARBA" id="ARBA00022722"/>
    </source>
</evidence>
<dbReference type="AlphaFoldDB" id="A0A7X9E773"/>
<dbReference type="InterPro" id="IPR008918">
    <property type="entry name" value="HhH2"/>
</dbReference>
<dbReference type="InterPro" id="IPR020046">
    <property type="entry name" value="5-3_exonucl_a-hlix_arch_N"/>
</dbReference>
<dbReference type="PANTHER" id="PTHR42646:SF2">
    <property type="entry name" value="5'-3' EXONUCLEASE FAMILY PROTEIN"/>
    <property type="match status" value="1"/>
</dbReference>
<dbReference type="Gene3D" id="3.40.50.1010">
    <property type="entry name" value="5'-nuclease"/>
    <property type="match status" value="1"/>
</dbReference>
<dbReference type="CDD" id="cd09859">
    <property type="entry name" value="PIN_53EXO"/>
    <property type="match status" value="1"/>
</dbReference>
<evidence type="ECO:0000256" key="3">
    <source>
        <dbReference type="ARBA" id="ARBA00023125"/>
    </source>
</evidence>
<keyword evidence="2" id="KW-0378">Hydrolase</keyword>
<dbReference type="GO" id="GO:0008409">
    <property type="term" value="F:5'-3' exonuclease activity"/>
    <property type="evidence" value="ECO:0007669"/>
    <property type="project" value="InterPro"/>
</dbReference>
<comment type="caution">
    <text evidence="5">The sequence shown here is derived from an EMBL/GenBank/DDBJ whole genome shotgun (WGS) entry which is preliminary data.</text>
</comment>
<dbReference type="InterPro" id="IPR038969">
    <property type="entry name" value="FEN"/>
</dbReference>
<dbReference type="InterPro" id="IPR020045">
    <property type="entry name" value="DNA_polI_H3TH"/>
</dbReference>
<dbReference type="SMART" id="SM00279">
    <property type="entry name" value="HhH2"/>
    <property type="match status" value="1"/>
</dbReference>